<dbReference type="EMBL" id="CP134145">
    <property type="protein sequence ID" value="WNC72735.1"/>
    <property type="molecule type" value="Genomic_DNA"/>
</dbReference>
<dbReference type="SUPFAM" id="SSF49879">
    <property type="entry name" value="SMAD/FHA domain"/>
    <property type="match status" value="1"/>
</dbReference>
<keyword evidence="1" id="KW-1133">Transmembrane helix</keyword>
<evidence type="ECO:0000313" key="4">
    <source>
        <dbReference type="Proteomes" id="UP001258994"/>
    </source>
</evidence>
<dbReference type="RefSeq" id="WP_348391851.1">
    <property type="nucleotide sequence ID" value="NZ_CP134145.1"/>
</dbReference>
<name>A0ABY9TV94_9GAMM</name>
<protein>
    <submittedName>
        <fullName evidence="3">FHA domain-containing protein</fullName>
    </submittedName>
</protein>
<evidence type="ECO:0000313" key="3">
    <source>
        <dbReference type="EMBL" id="WNC72735.1"/>
    </source>
</evidence>
<evidence type="ECO:0000256" key="1">
    <source>
        <dbReference type="SAM" id="Phobius"/>
    </source>
</evidence>
<feature type="domain" description="FHA" evidence="2">
    <location>
        <begin position="25"/>
        <end position="74"/>
    </location>
</feature>
<gene>
    <name evidence="3" type="ORF">RGQ13_01775</name>
</gene>
<dbReference type="PROSITE" id="PS50006">
    <property type="entry name" value="FHA_DOMAIN"/>
    <property type="match status" value="1"/>
</dbReference>
<keyword evidence="1" id="KW-0812">Transmembrane</keyword>
<dbReference type="InterPro" id="IPR000253">
    <property type="entry name" value="FHA_dom"/>
</dbReference>
<dbReference type="Proteomes" id="UP001258994">
    <property type="component" value="Chromosome"/>
</dbReference>
<proteinExistence type="predicted"/>
<reference evidence="4" key="1">
    <citation type="submission" date="2023-09" db="EMBL/GenBank/DDBJ databases">
        <authorList>
            <person name="Li S."/>
            <person name="Li X."/>
            <person name="Zhang C."/>
            <person name="Zhao Z."/>
        </authorList>
    </citation>
    <scope>NUCLEOTIDE SEQUENCE [LARGE SCALE GENOMIC DNA]</scope>
    <source>
        <strain evidence="4">SQ149</strain>
    </source>
</reference>
<dbReference type="InterPro" id="IPR008984">
    <property type="entry name" value="SMAD_FHA_dom_sf"/>
</dbReference>
<feature type="transmembrane region" description="Helical" evidence="1">
    <location>
        <begin position="251"/>
        <end position="267"/>
    </location>
</feature>
<dbReference type="Pfam" id="PF00498">
    <property type="entry name" value="FHA"/>
    <property type="match status" value="1"/>
</dbReference>
<sequence length="320" mass="36429">MELIIEEISRGKKLIGRHKFSTSTVNIGRAYNNDIILSDPHICPEHLSLKCDEGIWYIKDLESLNGSVFANKQPLTQWHALASGDIIRLGKTQLRFYLPDHPVSKSVEFSELENAVEYFGRWSMIIAMVALFGLINFALLYLNNPDKEIVYSQLFIGVISVTLGYALWPLLCSLMAFLNKHEPRVGSQLGVSFVIINLFWIIDFIDAFLGFNISSQWSWQWLLAVISIGLTFSLFWFNFYIAFEQSSKRRIHIAAGLTIIIYGGLYMNELSDKPDFTPYPIYNSTILTPIFSIAPASSSDEFIKQSDDLFIAADKQIDKK</sequence>
<accession>A0ABY9TV94</accession>
<keyword evidence="1" id="KW-0472">Membrane</keyword>
<organism evidence="3 4">
    <name type="scientific">Thalassotalea psychrophila</name>
    <dbReference type="NCBI Taxonomy" id="3065647"/>
    <lineage>
        <taxon>Bacteria</taxon>
        <taxon>Pseudomonadati</taxon>
        <taxon>Pseudomonadota</taxon>
        <taxon>Gammaproteobacteria</taxon>
        <taxon>Alteromonadales</taxon>
        <taxon>Colwelliaceae</taxon>
        <taxon>Thalassotalea</taxon>
    </lineage>
</organism>
<evidence type="ECO:0000259" key="2">
    <source>
        <dbReference type="PROSITE" id="PS50006"/>
    </source>
</evidence>
<feature type="transmembrane region" description="Helical" evidence="1">
    <location>
        <begin position="189"/>
        <end position="213"/>
    </location>
</feature>
<dbReference type="CDD" id="cd00060">
    <property type="entry name" value="FHA"/>
    <property type="match status" value="1"/>
</dbReference>
<feature type="transmembrane region" description="Helical" evidence="1">
    <location>
        <begin position="154"/>
        <end position="177"/>
    </location>
</feature>
<dbReference type="Gene3D" id="2.60.200.20">
    <property type="match status" value="1"/>
</dbReference>
<keyword evidence="4" id="KW-1185">Reference proteome</keyword>
<feature type="transmembrane region" description="Helical" evidence="1">
    <location>
        <begin position="219"/>
        <end position="239"/>
    </location>
</feature>
<feature type="transmembrane region" description="Helical" evidence="1">
    <location>
        <begin position="122"/>
        <end position="142"/>
    </location>
</feature>